<dbReference type="AlphaFoldDB" id="A0A9P0EEJ3"/>
<evidence type="ECO:0000313" key="2">
    <source>
        <dbReference type="Proteomes" id="UP001152798"/>
    </source>
</evidence>
<sequence length="73" mass="8604">MVRTRMAGSEYNFRTLFKTCKIFIVTLLEFCTDYILLHSAILSMDENITHRKIYTDLIQFLNLGKDVFNTTSF</sequence>
<reference evidence="1" key="1">
    <citation type="submission" date="2022-01" db="EMBL/GenBank/DDBJ databases">
        <authorList>
            <person name="King R."/>
        </authorList>
    </citation>
    <scope>NUCLEOTIDE SEQUENCE</scope>
</reference>
<gene>
    <name evidence="1" type="ORF">NEZAVI_LOCUS5723</name>
</gene>
<proteinExistence type="predicted"/>
<name>A0A9P0EEJ3_NEZVI</name>
<dbReference type="Proteomes" id="UP001152798">
    <property type="component" value="Chromosome 3"/>
</dbReference>
<evidence type="ECO:0000313" key="1">
    <source>
        <dbReference type="EMBL" id="CAH1395448.1"/>
    </source>
</evidence>
<organism evidence="1 2">
    <name type="scientific">Nezara viridula</name>
    <name type="common">Southern green stink bug</name>
    <name type="synonym">Cimex viridulus</name>
    <dbReference type="NCBI Taxonomy" id="85310"/>
    <lineage>
        <taxon>Eukaryota</taxon>
        <taxon>Metazoa</taxon>
        <taxon>Ecdysozoa</taxon>
        <taxon>Arthropoda</taxon>
        <taxon>Hexapoda</taxon>
        <taxon>Insecta</taxon>
        <taxon>Pterygota</taxon>
        <taxon>Neoptera</taxon>
        <taxon>Paraneoptera</taxon>
        <taxon>Hemiptera</taxon>
        <taxon>Heteroptera</taxon>
        <taxon>Panheteroptera</taxon>
        <taxon>Pentatomomorpha</taxon>
        <taxon>Pentatomoidea</taxon>
        <taxon>Pentatomidae</taxon>
        <taxon>Pentatominae</taxon>
        <taxon>Nezara</taxon>
    </lineage>
</organism>
<accession>A0A9P0EEJ3</accession>
<dbReference type="EMBL" id="OV725079">
    <property type="protein sequence ID" value="CAH1395448.1"/>
    <property type="molecule type" value="Genomic_DNA"/>
</dbReference>
<protein>
    <submittedName>
        <fullName evidence="1">Uncharacterized protein</fullName>
    </submittedName>
</protein>
<keyword evidence="2" id="KW-1185">Reference proteome</keyword>